<dbReference type="Pfam" id="PF00487">
    <property type="entry name" value="FA_desaturase"/>
    <property type="match status" value="1"/>
</dbReference>
<dbReference type="InterPro" id="IPR036400">
    <property type="entry name" value="Cyt_B5-like_heme/steroid_sf"/>
</dbReference>
<dbReference type="STRING" id="48709.A0A1D2NJK4"/>
<keyword evidence="4" id="KW-0472">Membrane</keyword>
<dbReference type="GO" id="GO:0046872">
    <property type="term" value="F:metal ion binding"/>
    <property type="evidence" value="ECO:0007669"/>
    <property type="project" value="UniProtKB-UniRule"/>
</dbReference>
<dbReference type="OrthoDB" id="260519at2759"/>
<dbReference type="PROSITE" id="PS50255">
    <property type="entry name" value="CYTOCHROME_B5_2"/>
    <property type="match status" value="1"/>
</dbReference>
<evidence type="ECO:0000256" key="4">
    <source>
        <dbReference type="RuleBase" id="RU362121"/>
    </source>
</evidence>
<feature type="transmembrane region" description="Helical" evidence="4">
    <location>
        <begin position="157"/>
        <end position="177"/>
    </location>
</feature>
<keyword evidence="3 4" id="KW-0408">Iron</keyword>
<keyword evidence="4" id="KW-1133">Transmembrane helix</keyword>
<keyword evidence="4" id="KW-0812">Transmembrane</keyword>
<dbReference type="AlphaFoldDB" id="A0A1D2NJK4"/>
<feature type="transmembrane region" description="Helical" evidence="4">
    <location>
        <begin position="183"/>
        <end position="202"/>
    </location>
</feature>
<dbReference type="PROSITE" id="PS00191">
    <property type="entry name" value="CYTOCHROME_B5_1"/>
    <property type="match status" value="1"/>
</dbReference>
<evidence type="ECO:0000256" key="3">
    <source>
        <dbReference type="ARBA" id="ARBA00023004"/>
    </source>
</evidence>
<dbReference type="InterPro" id="IPR001199">
    <property type="entry name" value="Cyt_B5-like_heme/steroid-bd"/>
</dbReference>
<reference evidence="6 7" key="1">
    <citation type="journal article" date="2016" name="Genome Biol. Evol.">
        <title>Gene Family Evolution Reflects Adaptation to Soil Environmental Stressors in the Genome of the Collembolan Orchesella cincta.</title>
        <authorList>
            <person name="Faddeeva-Vakhrusheva A."/>
            <person name="Derks M.F."/>
            <person name="Anvar S.Y."/>
            <person name="Agamennone V."/>
            <person name="Suring W."/>
            <person name="Smit S."/>
            <person name="van Straalen N.M."/>
            <person name="Roelofs D."/>
        </authorList>
    </citation>
    <scope>NUCLEOTIDE SEQUENCE [LARGE SCALE GENOMIC DNA]</scope>
    <source>
        <tissue evidence="6">Mixed pool</tissue>
    </source>
</reference>
<dbReference type="InterPro" id="IPR053100">
    <property type="entry name" value="Cytochrome_b5-related"/>
</dbReference>
<dbReference type="GO" id="GO:0006629">
    <property type="term" value="P:lipid metabolic process"/>
    <property type="evidence" value="ECO:0007669"/>
    <property type="project" value="InterPro"/>
</dbReference>
<evidence type="ECO:0000313" key="7">
    <source>
        <dbReference type="Proteomes" id="UP000094527"/>
    </source>
</evidence>
<accession>A0A1D2NJK4</accession>
<feature type="domain" description="Cytochrome b5 heme-binding" evidence="5">
    <location>
        <begin position="36"/>
        <end position="120"/>
    </location>
</feature>
<feature type="transmembrane region" description="Helical" evidence="4">
    <location>
        <begin position="301"/>
        <end position="318"/>
    </location>
</feature>
<protein>
    <submittedName>
        <fullName evidence="6">Cytochrome b5-related protein</fullName>
    </submittedName>
</protein>
<gene>
    <name evidence="6" type="ORF">Ocin01_01269</name>
</gene>
<dbReference type="Gene3D" id="3.10.120.10">
    <property type="entry name" value="Cytochrome b5-like heme/steroid binding domain"/>
    <property type="match status" value="1"/>
</dbReference>
<keyword evidence="1 4" id="KW-0349">Heme</keyword>
<dbReference type="OMA" id="LMNFAAW"/>
<evidence type="ECO:0000256" key="2">
    <source>
        <dbReference type="ARBA" id="ARBA00022723"/>
    </source>
</evidence>
<keyword evidence="7" id="KW-1185">Reference proteome</keyword>
<name>A0A1D2NJK4_ORCCI</name>
<comment type="caution">
    <text evidence="4">Lacks conserved residue(s) required for the propagation of feature annotation.</text>
</comment>
<dbReference type="PANTHER" id="PTHR16740">
    <property type="entry name" value="CYTOCHROME B5-RELATED PROTEIN-RELATED"/>
    <property type="match status" value="1"/>
</dbReference>
<evidence type="ECO:0000256" key="1">
    <source>
        <dbReference type="ARBA" id="ARBA00022617"/>
    </source>
</evidence>
<dbReference type="SUPFAM" id="SSF55856">
    <property type="entry name" value="Cytochrome b5-like heme/steroid binding domain"/>
    <property type="match status" value="1"/>
</dbReference>
<proteinExistence type="inferred from homology"/>
<dbReference type="Pfam" id="PF00173">
    <property type="entry name" value="Cyt-b5"/>
    <property type="match status" value="1"/>
</dbReference>
<dbReference type="PANTHER" id="PTHR16740:SF1">
    <property type="entry name" value="CYTOCHROME B5-RELATED PROTEIN-RELATED"/>
    <property type="match status" value="1"/>
</dbReference>
<dbReference type="GO" id="GO:0020037">
    <property type="term" value="F:heme binding"/>
    <property type="evidence" value="ECO:0007669"/>
    <property type="project" value="UniProtKB-UniRule"/>
</dbReference>
<dbReference type="Proteomes" id="UP000094527">
    <property type="component" value="Unassembled WGS sequence"/>
</dbReference>
<sequence length="448" mass="51937">MNSDINENFDWQNVKVTPDGKYLRSSFPGLWKPSTERGNHSLSPFEWLQGKRKLDDVGEYWRVYNKLYNLEAFIQNHPGGSDWIEMTRGTDITEAFEASHIVNINKVEAVLAKYYVKDAVHPRNSPYTFNEDGFYKTLKRRVEPVFKKHGTAASRRILLTQDILAISFIILSIIGAWSESFGITIFAGLVLGLNTTAAHNSFHLRDSFRRYYFDLSAWSSYEWRISHALSHHLFPNTILDYEIAVFEPFLEMLPSRPKTFFQRYGSLVYAHLIYCVMMPQDCVRRAHLWYLGKTKPRPENFIILLELLTYIYFAPSVWAGVRCWLILLLVASYWVGLVGINAAHHHPDCFHDGDDARQDPDFGLCQLDATVEKADEIHKTEFAILTTFGEHPLHHLFPTVCHSKLHLVKPIFEKTLEEFLGKNRTLSQLELFIGTHKQLARTTPNRRK</sequence>
<comment type="similarity">
    <text evidence="4">Belongs to the cytochrome b5 family.</text>
</comment>
<organism evidence="6 7">
    <name type="scientific">Orchesella cincta</name>
    <name type="common">Springtail</name>
    <name type="synonym">Podura cincta</name>
    <dbReference type="NCBI Taxonomy" id="48709"/>
    <lineage>
        <taxon>Eukaryota</taxon>
        <taxon>Metazoa</taxon>
        <taxon>Ecdysozoa</taxon>
        <taxon>Arthropoda</taxon>
        <taxon>Hexapoda</taxon>
        <taxon>Collembola</taxon>
        <taxon>Entomobryomorpha</taxon>
        <taxon>Entomobryoidea</taxon>
        <taxon>Orchesellidae</taxon>
        <taxon>Orchesellinae</taxon>
        <taxon>Orchesella</taxon>
    </lineage>
</organism>
<dbReference type="InterPro" id="IPR018506">
    <property type="entry name" value="Cyt_B5_heme-BS"/>
</dbReference>
<dbReference type="InterPro" id="IPR005804">
    <property type="entry name" value="FA_desaturase_dom"/>
</dbReference>
<dbReference type="EMBL" id="LJIJ01000023">
    <property type="protein sequence ID" value="ODN05431.1"/>
    <property type="molecule type" value="Genomic_DNA"/>
</dbReference>
<comment type="caution">
    <text evidence="6">The sequence shown here is derived from an EMBL/GenBank/DDBJ whole genome shotgun (WGS) entry which is preliminary data.</text>
</comment>
<feature type="transmembrane region" description="Helical" evidence="4">
    <location>
        <begin position="324"/>
        <end position="343"/>
    </location>
</feature>
<evidence type="ECO:0000259" key="5">
    <source>
        <dbReference type="PROSITE" id="PS50255"/>
    </source>
</evidence>
<evidence type="ECO:0000313" key="6">
    <source>
        <dbReference type="EMBL" id="ODN05431.1"/>
    </source>
</evidence>
<keyword evidence="2 4" id="KW-0479">Metal-binding</keyword>